<feature type="domain" description="ABC transporter" evidence="10">
    <location>
        <begin position="23"/>
        <end position="274"/>
    </location>
</feature>
<dbReference type="SMART" id="SM00382">
    <property type="entry name" value="AAA"/>
    <property type="match status" value="2"/>
</dbReference>
<evidence type="ECO:0000256" key="7">
    <source>
        <dbReference type="ARBA" id="ARBA00022989"/>
    </source>
</evidence>
<dbReference type="Pfam" id="PF02361">
    <property type="entry name" value="CbiQ"/>
    <property type="match status" value="1"/>
</dbReference>
<dbReference type="InterPro" id="IPR017871">
    <property type="entry name" value="ABC_transporter-like_CS"/>
</dbReference>
<dbReference type="InterPro" id="IPR003439">
    <property type="entry name" value="ABC_transporter-like_ATP-bd"/>
</dbReference>
<dbReference type="InterPro" id="IPR015856">
    <property type="entry name" value="ABC_transpr_CbiO/EcfA_su"/>
</dbReference>
<dbReference type="Proteomes" id="UP000270616">
    <property type="component" value="Unassembled WGS sequence"/>
</dbReference>
<keyword evidence="7 9" id="KW-1133">Transmembrane helix</keyword>
<dbReference type="PANTHER" id="PTHR43553">
    <property type="entry name" value="HEAVY METAL TRANSPORTER"/>
    <property type="match status" value="1"/>
</dbReference>
<protein>
    <submittedName>
        <fullName evidence="11">ATP-binding cassette domain-containing protein</fullName>
    </submittedName>
</protein>
<dbReference type="PRINTS" id="PR00830">
    <property type="entry name" value="ENDOLAPTASE"/>
</dbReference>
<organism evidence="11 12">
    <name type="scientific">Kocuria soli</name>
    <dbReference type="NCBI Taxonomy" id="2485125"/>
    <lineage>
        <taxon>Bacteria</taxon>
        <taxon>Bacillati</taxon>
        <taxon>Actinomycetota</taxon>
        <taxon>Actinomycetes</taxon>
        <taxon>Micrococcales</taxon>
        <taxon>Micrococcaceae</taxon>
        <taxon>Kocuria</taxon>
    </lineage>
</organism>
<dbReference type="Pfam" id="PF00005">
    <property type="entry name" value="ABC_tran"/>
    <property type="match status" value="2"/>
</dbReference>
<evidence type="ECO:0000256" key="1">
    <source>
        <dbReference type="ARBA" id="ARBA00004141"/>
    </source>
</evidence>
<evidence type="ECO:0000259" key="10">
    <source>
        <dbReference type="PROSITE" id="PS50893"/>
    </source>
</evidence>
<dbReference type="SUPFAM" id="SSF52540">
    <property type="entry name" value="P-loop containing nucleoside triphosphate hydrolases"/>
    <property type="match status" value="2"/>
</dbReference>
<comment type="caution">
    <text evidence="11">The sequence shown here is derived from an EMBL/GenBank/DDBJ whole genome shotgun (WGS) entry which is preliminary data.</text>
</comment>
<keyword evidence="12" id="KW-1185">Reference proteome</keyword>
<dbReference type="CDD" id="cd03225">
    <property type="entry name" value="ABC_cobalt_CbiO_domain1"/>
    <property type="match status" value="2"/>
</dbReference>
<dbReference type="GO" id="GO:0016887">
    <property type="term" value="F:ATP hydrolysis activity"/>
    <property type="evidence" value="ECO:0007669"/>
    <property type="project" value="InterPro"/>
</dbReference>
<dbReference type="AlphaFoldDB" id="A0A3N3ZTI6"/>
<dbReference type="GO" id="GO:0042626">
    <property type="term" value="F:ATPase-coupled transmembrane transporter activity"/>
    <property type="evidence" value="ECO:0007669"/>
    <property type="project" value="TreeGrafter"/>
</dbReference>
<evidence type="ECO:0000256" key="4">
    <source>
        <dbReference type="ARBA" id="ARBA00022692"/>
    </source>
</evidence>
<keyword evidence="6 11" id="KW-0067">ATP-binding</keyword>
<reference evidence="11 12" key="1">
    <citation type="submission" date="2018-10" db="EMBL/GenBank/DDBJ databases">
        <title>Kocuria sp. M5W7-7, whole genome shotgun sequence.</title>
        <authorList>
            <person name="Tuo L."/>
        </authorList>
    </citation>
    <scope>NUCLEOTIDE SEQUENCE [LARGE SCALE GENOMIC DNA]</scope>
    <source>
        <strain evidence="11 12">M5W7-7</strain>
    </source>
</reference>
<evidence type="ECO:0000256" key="5">
    <source>
        <dbReference type="ARBA" id="ARBA00022741"/>
    </source>
</evidence>
<dbReference type="InterPro" id="IPR003593">
    <property type="entry name" value="AAA+_ATPase"/>
</dbReference>
<dbReference type="InterPro" id="IPR050095">
    <property type="entry name" value="ECF_ABC_transporter_ATP-bd"/>
</dbReference>
<comment type="similarity">
    <text evidence="2">Belongs to the ABC transporter superfamily.</text>
</comment>
<keyword evidence="3" id="KW-0813">Transport</keyword>
<feature type="transmembrane region" description="Helical" evidence="9">
    <location>
        <begin position="609"/>
        <end position="631"/>
    </location>
</feature>
<accession>A0A3N3ZTI6</accession>
<dbReference type="PANTHER" id="PTHR43553:SF24">
    <property type="entry name" value="ENERGY-COUPLING FACTOR TRANSPORTER ATP-BINDING PROTEIN ECFA1"/>
    <property type="match status" value="1"/>
</dbReference>
<evidence type="ECO:0000256" key="6">
    <source>
        <dbReference type="ARBA" id="ARBA00022840"/>
    </source>
</evidence>
<proteinExistence type="inferred from homology"/>
<feature type="transmembrane region" description="Helical" evidence="9">
    <location>
        <begin position="572"/>
        <end position="597"/>
    </location>
</feature>
<gene>
    <name evidence="11" type="ORF">EDL96_00560</name>
</gene>
<dbReference type="GO" id="GO:0043190">
    <property type="term" value="C:ATP-binding cassette (ABC) transporter complex"/>
    <property type="evidence" value="ECO:0007669"/>
    <property type="project" value="TreeGrafter"/>
</dbReference>
<name>A0A3N3ZTI6_9MICC</name>
<dbReference type="CDD" id="cd16914">
    <property type="entry name" value="EcfT"/>
    <property type="match status" value="1"/>
</dbReference>
<evidence type="ECO:0000256" key="8">
    <source>
        <dbReference type="ARBA" id="ARBA00023136"/>
    </source>
</evidence>
<dbReference type="PROSITE" id="PS50893">
    <property type="entry name" value="ABC_TRANSPORTER_2"/>
    <property type="match status" value="2"/>
</dbReference>
<dbReference type="PROSITE" id="PS00211">
    <property type="entry name" value="ABC_TRANSPORTER_1"/>
    <property type="match status" value="2"/>
</dbReference>
<keyword evidence="8 9" id="KW-0472">Membrane</keyword>
<keyword evidence="5" id="KW-0547">Nucleotide-binding</keyword>
<dbReference type="InterPro" id="IPR027417">
    <property type="entry name" value="P-loop_NTPase"/>
</dbReference>
<keyword evidence="4 9" id="KW-0812">Transmembrane</keyword>
<dbReference type="GO" id="GO:0005524">
    <property type="term" value="F:ATP binding"/>
    <property type="evidence" value="ECO:0007669"/>
    <property type="project" value="UniProtKB-KW"/>
</dbReference>
<evidence type="ECO:0000256" key="3">
    <source>
        <dbReference type="ARBA" id="ARBA00022448"/>
    </source>
</evidence>
<dbReference type="InterPro" id="IPR003339">
    <property type="entry name" value="ABC/ECF_trnsptr_transmembrane"/>
</dbReference>
<feature type="domain" description="ABC transporter" evidence="10">
    <location>
        <begin position="323"/>
        <end position="563"/>
    </location>
</feature>
<feature type="transmembrane region" description="Helical" evidence="9">
    <location>
        <begin position="786"/>
        <end position="808"/>
    </location>
</feature>
<sequence length="814" mass="85192">MTGTAVSGSAEQTPAHGARGALVEARGFGWQHPGRALPSPRGLDLVIRPGEKVLLVGPSGVGKSTLLHALAGVLERRETDELEVQQGASDAPGGPEGPLGELLVDGAPAADRATVTGLLQQDPESGIVLARVGDDVAFGPENLAVPSEQIWPRVTETLDAVGLAVELDRDTEALSGGQQQRLALAGVTAMRPRLLLLDEPTANLDPEGVRTVRDAVEAVAVQTGATLIVVEHRTEVWTDLVERVVVLGAGGVEHDGTPGQVFGDPARRRVLLERGVWVPDAPAPEPVVSPATDGEPLLRAVGLEVSRDQPGSRALAGRRRLARRGRPVPEHLNAGTPAARPVDLTVRRGSATAVTGNNGVGKSTLALTLAGLLVPAGGTVEAQPALAGDTVADPSAWTGRELVTRVGTVFQEPEHQFLTQSVRAELAEGPRRAGWSQDRIDSTVEELLQRLELTDLAEANPFTLSGGQKRRLSVGTVMAAAPDILVLDEPTFGQDSRTWWSVVDLLADQVRAGRAVVVVTHDRDLIRALGAREIELHAAPSVEQPDAPAPLTTRGGGSWLERRDALTKLACAVALTVPLILSADPITSGLILLGELAALSLAGQRPLRLLLAAWPLVLAALLSGWGTALLAEDSGPPLVSVGPLTLTQGSVAAGAAISLRGLALALPGLMLLLTTDPTDLADGLARTLRLPARFVIAALVGLRLMSVMIKQWQVLVTARRARGAGASRNPGTVLAEWGGRAFGLLVQALRRATRLAVTMEARGFGSVVEARDRTWARPIRRGAADALLLVITLALAVGAPIASHVAGAQRFIWQ</sequence>
<dbReference type="Gene3D" id="3.40.50.300">
    <property type="entry name" value="P-loop containing nucleotide triphosphate hydrolases"/>
    <property type="match status" value="2"/>
</dbReference>
<feature type="transmembrane region" description="Helical" evidence="9">
    <location>
        <begin position="651"/>
        <end position="673"/>
    </location>
</feature>
<comment type="subcellular location">
    <subcellularLocation>
        <location evidence="1">Membrane</location>
        <topology evidence="1">Multi-pass membrane protein</topology>
    </subcellularLocation>
</comment>
<dbReference type="EMBL" id="RKMF01000001">
    <property type="protein sequence ID" value="ROZ65627.1"/>
    <property type="molecule type" value="Genomic_DNA"/>
</dbReference>
<evidence type="ECO:0000256" key="9">
    <source>
        <dbReference type="SAM" id="Phobius"/>
    </source>
</evidence>
<evidence type="ECO:0000313" key="12">
    <source>
        <dbReference type="Proteomes" id="UP000270616"/>
    </source>
</evidence>
<dbReference type="OrthoDB" id="501320at2"/>
<evidence type="ECO:0000313" key="11">
    <source>
        <dbReference type="EMBL" id="ROZ65627.1"/>
    </source>
</evidence>
<evidence type="ECO:0000256" key="2">
    <source>
        <dbReference type="ARBA" id="ARBA00005417"/>
    </source>
</evidence>